<evidence type="ECO:0000256" key="2">
    <source>
        <dbReference type="ARBA" id="ARBA00022729"/>
    </source>
</evidence>
<dbReference type="SUPFAM" id="SSF53850">
    <property type="entry name" value="Periplasmic binding protein-like II"/>
    <property type="match status" value="1"/>
</dbReference>
<dbReference type="RefSeq" id="WP_116009301.1">
    <property type="nucleotide sequence ID" value="NZ_QUOU01000001.1"/>
</dbReference>
<name>A0A3E0TUX1_9GAMM</name>
<dbReference type="PANTHER" id="PTHR35936">
    <property type="entry name" value="MEMBRANE-BOUND LYTIC MUREIN TRANSGLYCOSYLASE F"/>
    <property type="match status" value="1"/>
</dbReference>
<dbReference type="AlphaFoldDB" id="A0A3E0TUX1"/>
<evidence type="ECO:0000313" key="6">
    <source>
        <dbReference type="Proteomes" id="UP000256478"/>
    </source>
</evidence>
<keyword evidence="2 3" id="KW-0732">Signal</keyword>
<dbReference type="OrthoDB" id="370676at2"/>
<comment type="similarity">
    <text evidence="1">Belongs to the bacterial solute-binding protein 3 family.</text>
</comment>
<sequence>MTISYHLKTLLVSAFFTLPISLLAKDVVSHAENDAITASVSPDFPTGLHAQYMRYLSQQLNLQVNIKPMPLARRIKELEKGTIDIIILNYRENPALTFLQPAYSPITEYLFVNHDDKNKITNYQQLINATIGLNTGSGVFPIFDNDEASKKITVNTLEQKVLLLKHKRIDGFFHTNLSTKAVLKKMGLAAQIVKSAWQPKYLRKQSHFVISPNSQLFHRRAELEGIIEQGVANGEFLEIRQVHYKGTNNK</sequence>
<feature type="signal peptide" evidence="3">
    <location>
        <begin position="1"/>
        <end position="24"/>
    </location>
</feature>
<evidence type="ECO:0000256" key="3">
    <source>
        <dbReference type="SAM" id="SignalP"/>
    </source>
</evidence>
<evidence type="ECO:0000256" key="1">
    <source>
        <dbReference type="ARBA" id="ARBA00010333"/>
    </source>
</evidence>
<comment type="caution">
    <text evidence="5">The sequence shown here is derived from an EMBL/GenBank/DDBJ whole genome shotgun (WGS) entry which is preliminary data.</text>
</comment>
<proteinExistence type="inferred from homology"/>
<feature type="chain" id="PRO_5017548496" description="Solute-binding protein family 3/N-terminal domain-containing protein" evidence="3">
    <location>
        <begin position="25"/>
        <end position="250"/>
    </location>
</feature>
<dbReference type="Proteomes" id="UP000256478">
    <property type="component" value="Unassembled WGS sequence"/>
</dbReference>
<reference evidence="5 6" key="1">
    <citation type="submission" date="2018-08" db="EMBL/GenBank/DDBJ databases">
        <title>Thalassotalea euphylliae genome.</title>
        <authorList>
            <person name="Summers S."/>
            <person name="Rice S.A."/>
            <person name="Freckelton M.L."/>
            <person name="Nedved B.T."/>
            <person name="Hadfield M.G."/>
        </authorList>
    </citation>
    <scope>NUCLEOTIDE SEQUENCE [LARGE SCALE GENOMIC DNA]</scope>
    <source>
        <strain evidence="5 6">H1</strain>
    </source>
</reference>
<dbReference type="EMBL" id="QUOU01000001">
    <property type="protein sequence ID" value="REL28254.1"/>
    <property type="molecule type" value="Genomic_DNA"/>
</dbReference>
<gene>
    <name evidence="5" type="ORF">DXX93_17880</name>
</gene>
<protein>
    <recommendedName>
        <fullName evidence="4">Solute-binding protein family 3/N-terminal domain-containing protein</fullName>
    </recommendedName>
</protein>
<dbReference type="Gene3D" id="3.40.190.10">
    <property type="entry name" value="Periplasmic binding protein-like II"/>
    <property type="match status" value="2"/>
</dbReference>
<evidence type="ECO:0000313" key="5">
    <source>
        <dbReference type="EMBL" id="REL28254.1"/>
    </source>
</evidence>
<accession>A0A3E0TUX1</accession>
<dbReference type="Pfam" id="PF00497">
    <property type="entry name" value="SBP_bac_3"/>
    <property type="match status" value="1"/>
</dbReference>
<evidence type="ECO:0000259" key="4">
    <source>
        <dbReference type="Pfam" id="PF00497"/>
    </source>
</evidence>
<dbReference type="PANTHER" id="PTHR35936:SF6">
    <property type="entry name" value="AMINO ACID ABC TRANSPORTER SUBSTRATE-BINDING PAAT FAMILY PROTEIN"/>
    <property type="match status" value="1"/>
</dbReference>
<feature type="domain" description="Solute-binding protein family 3/N-terminal" evidence="4">
    <location>
        <begin position="45"/>
        <end position="173"/>
    </location>
</feature>
<organism evidence="5 6">
    <name type="scientific">Thalassotalea euphylliae</name>
    <dbReference type="NCBI Taxonomy" id="1655234"/>
    <lineage>
        <taxon>Bacteria</taxon>
        <taxon>Pseudomonadati</taxon>
        <taxon>Pseudomonadota</taxon>
        <taxon>Gammaproteobacteria</taxon>
        <taxon>Alteromonadales</taxon>
        <taxon>Colwelliaceae</taxon>
        <taxon>Thalassotalea</taxon>
    </lineage>
</organism>
<dbReference type="InterPro" id="IPR001638">
    <property type="entry name" value="Solute-binding_3/MltF_N"/>
</dbReference>